<feature type="domain" description="Histidine kinase" evidence="15">
    <location>
        <begin position="341"/>
        <end position="563"/>
    </location>
</feature>
<keyword evidence="8" id="KW-0067">ATP-binding</keyword>
<reference evidence="19" key="1">
    <citation type="submission" date="2023-07" db="EMBL/GenBank/DDBJ databases">
        <title>Thauera sp. CAU 1555 isolated from sand of Yaerae Beach.</title>
        <authorList>
            <person name="Kim W."/>
        </authorList>
    </citation>
    <scope>NUCLEOTIDE SEQUENCE [LARGE SCALE GENOMIC DNA]</scope>
    <source>
        <strain evidence="19">CAU 1555</strain>
    </source>
</reference>
<evidence type="ECO:0000256" key="1">
    <source>
        <dbReference type="ARBA" id="ARBA00000085"/>
    </source>
</evidence>
<dbReference type="InterPro" id="IPR005467">
    <property type="entry name" value="His_kinase_dom"/>
</dbReference>
<dbReference type="Pfam" id="PF01627">
    <property type="entry name" value="Hpt"/>
    <property type="match status" value="1"/>
</dbReference>
<sequence>MNGHRGFLAALVLAGLLIAAGCGSDSPAGRRTVNIGLYQNAPKVYTAANGKPAGLFVELIEAVAKAEGWTLNHVPCEWADCLRRLEAGELDLMPDVAFSSERTRRFDFHQVSVANSWSQVYAHPGRVIQDLEDLAGMRVAILDGGIQQSFLAQLAAGSGVAYQAVPVKSLDEGYRAVVEGRADAVVTNSFFAARNGNQYRLAETPIVFLPSTLYFAAPKGRSLDLLARIDLHLNEWRGDADSIYFDALRRTMAAPPEVRMPHWVKWSLIGAGAGLLLLISVSLLLRWQVAQRTRDLLATTRELEIERASLEHQVAARTAELLAAKEEAEHLSRVKSDFLANMSHEIRTPMNAILGMLYLALKGELSSPLRNQLTKAQGAAHSLLGIINDILDISKIEAGKLEIEHIEFGLEAVLEQLSDAVAFQAEHKGIEFLIRYDPKIPPRLVGDPLRLGQILLNLCSNAVKFTEHGEVELAFRCISASESRVSMQVSVRDSGIGMSPEVQRKLFEKFTQADQTTTRRFGGTGLGLAISRNLIELMGGRIWVEDSQPGRGTTMCFALELEVAHQAQAGQRELVERAGPLLEGVRVLVADDNEVSRAILTEMLHFFRLSVHGVSNGADALAAIREATTPFDLVLMDWRMPGMNGDEVTRRIQGDPAIAHKPRVVMVTAYGREDVIRLAEQAGVDGFLIKPVSPSTLLDTILSVLGRGRFFGQGEQRREAAAELATSGQLAGARLLLVEDNDINREFAVELLRSEGIVVDEAADGRQALERVQQQDYDAVLMDIQMPVMDGLEAARRIRALAAEPGGERFARLPIVAMTALAMAQDAERSRAAGMNDHVTKPIAPERLMAALARWVKLPAGRRTQRPAASDGGGLQGTELPPELLALGSLDVREGVRRIGGKAEAYRRQLGRFREHYADAAQHLQRLLDEQGSQAAAEYCHALKGVTGNIGASALCERVGALEGQLRQGQRLQAGDLEALRSLLQQVLDDIDALAERSAEAAPAPGTSAPLASARLGELLHRLADALTHDLGVVEPLLAELRAGTVGTPLEAEIVAIAALVDVFDIDRALARLHALQVSHRETTP</sequence>
<dbReference type="PROSITE" id="PS50894">
    <property type="entry name" value="HPT"/>
    <property type="match status" value="1"/>
</dbReference>
<name>A0ABR9B6J4_9RHOO</name>
<dbReference type="EMBL" id="JACYTO010000001">
    <property type="protein sequence ID" value="MBD8501992.1"/>
    <property type="molecule type" value="Genomic_DNA"/>
</dbReference>
<dbReference type="Pfam" id="PF00497">
    <property type="entry name" value="SBP_bac_3"/>
    <property type="match status" value="1"/>
</dbReference>
<keyword evidence="9" id="KW-1133">Transmembrane helix</keyword>
<dbReference type="SMART" id="SM00062">
    <property type="entry name" value="PBPb"/>
    <property type="match status" value="1"/>
</dbReference>
<dbReference type="PANTHER" id="PTHR45339:SF1">
    <property type="entry name" value="HYBRID SIGNAL TRANSDUCTION HISTIDINE KINASE J"/>
    <property type="match status" value="1"/>
</dbReference>
<keyword evidence="6" id="KW-0812">Transmembrane</keyword>
<dbReference type="Proteomes" id="UP000603602">
    <property type="component" value="Unassembled WGS sequence"/>
</dbReference>
<dbReference type="CDD" id="cd17546">
    <property type="entry name" value="REC_hyHK_CKI1_RcsC-like"/>
    <property type="match status" value="2"/>
</dbReference>
<evidence type="ECO:0000256" key="14">
    <source>
        <dbReference type="SAM" id="SignalP"/>
    </source>
</evidence>
<dbReference type="CDD" id="cd16922">
    <property type="entry name" value="HATPase_EvgS-ArcB-TorS-like"/>
    <property type="match status" value="1"/>
</dbReference>
<gene>
    <name evidence="18" type="ORF">IFO67_03790</name>
</gene>
<evidence type="ECO:0000256" key="8">
    <source>
        <dbReference type="ARBA" id="ARBA00022840"/>
    </source>
</evidence>
<evidence type="ECO:0000256" key="6">
    <source>
        <dbReference type="ARBA" id="ARBA00022692"/>
    </source>
</evidence>
<dbReference type="Gene3D" id="1.20.120.160">
    <property type="entry name" value="HPT domain"/>
    <property type="match status" value="1"/>
</dbReference>
<dbReference type="SUPFAM" id="SSF47226">
    <property type="entry name" value="Histidine-containing phosphotransfer domain, HPT domain"/>
    <property type="match status" value="1"/>
</dbReference>
<evidence type="ECO:0000313" key="19">
    <source>
        <dbReference type="Proteomes" id="UP000603602"/>
    </source>
</evidence>
<keyword evidence="19" id="KW-1185">Reference proteome</keyword>
<feature type="signal peptide" evidence="14">
    <location>
        <begin position="1"/>
        <end position="19"/>
    </location>
</feature>
<feature type="domain" description="Response regulatory" evidence="16">
    <location>
        <begin position="586"/>
        <end position="705"/>
    </location>
</feature>
<dbReference type="InterPro" id="IPR008207">
    <property type="entry name" value="Sig_transdc_His_kin_Hpt_dom"/>
</dbReference>
<dbReference type="RefSeq" id="WP_187716798.1">
    <property type="nucleotide sequence ID" value="NZ_JACTAH010000001.1"/>
</dbReference>
<dbReference type="SUPFAM" id="SSF47384">
    <property type="entry name" value="Homodimeric domain of signal transducing histidine kinase"/>
    <property type="match status" value="1"/>
</dbReference>
<dbReference type="PROSITE" id="PS50109">
    <property type="entry name" value="HIS_KIN"/>
    <property type="match status" value="1"/>
</dbReference>
<keyword evidence="10" id="KW-0902">Two-component regulatory system</keyword>
<dbReference type="SUPFAM" id="SSF55874">
    <property type="entry name" value="ATPase domain of HSP90 chaperone/DNA topoisomerase II/histidine kinase"/>
    <property type="match status" value="1"/>
</dbReference>
<evidence type="ECO:0000256" key="11">
    <source>
        <dbReference type="ARBA" id="ARBA00023136"/>
    </source>
</evidence>
<evidence type="ECO:0000256" key="2">
    <source>
        <dbReference type="ARBA" id="ARBA00004651"/>
    </source>
</evidence>
<keyword evidence="4" id="KW-1003">Cell membrane</keyword>
<evidence type="ECO:0000256" key="10">
    <source>
        <dbReference type="ARBA" id="ARBA00023012"/>
    </source>
</evidence>
<evidence type="ECO:0000259" key="16">
    <source>
        <dbReference type="PROSITE" id="PS50110"/>
    </source>
</evidence>
<feature type="domain" description="HPt" evidence="17">
    <location>
        <begin position="902"/>
        <end position="1005"/>
    </location>
</feature>
<protein>
    <recommendedName>
        <fullName evidence="3">histidine kinase</fullName>
        <ecNumber evidence="3">2.7.13.3</ecNumber>
    </recommendedName>
</protein>
<comment type="caution">
    <text evidence="18">The sequence shown here is derived from an EMBL/GenBank/DDBJ whole genome shotgun (WGS) entry which is preliminary data.</text>
</comment>
<dbReference type="SMART" id="SM00448">
    <property type="entry name" value="REC"/>
    <property type="match status" value="2"/>
</dbReference>
<evidence type="ECO:0000256" key="3">
    <source>
        <dbReference type="ARBA" id="ARBA00012438"/>
    </source>
</evidence>
<evidence type="ECO:0000313" key="18">
    <source>
        <dbReference type="EMBL" id="MBD8501992.1"/>
    </source>
</evidence>
<evidence type="ECO:0000256" key="5">
    <source>
        <dbReference type="ARBA" id="ARBA00022553"/>
    </source>
</evidence>
<feature type="modified residue" description="Phosphohistidine" evidence="12">
    <location>
        <position position="941"/>
    </location>
</feature>
<feature type="modified residue" description="4-aspartylphosphate" evidence="13">
    <location>
        <position position="783"/>
    </location>
</feature>
<dbReference type="InterPro" id="IPR036641">
    <property type="entry name" value="HPT_dom_sf"/>
</dbReference>
<dbReference type="PROSITE" id="PS51257">
    <property type="entry name" value="PROKAR_LIPOPROTEIN"/>
    <property type="match status" value="1"/>
</dbReference>
<evidence type="ECO:0000256" key="7">
    <source>
        <dbReference type="ARBA" id="ARBA00022741"/>
    </source>
</evidence>
<evidence type="ECO:0000256" key="13">
    <source>
        <dbReference type="PROSITE-ProRule" id="PRU00169"/>
    </source>
</evidence>
<feature type="domain" description="Response regulatory" evidence="16">
    <location>
        <begin position="734"/>
        <end position="856"/>
    </location>
</feature>
<dbReference type="Gene3D" id="3.40.50.2300">
    <property type="match status" value="2"/>
</dbReference>
<dbReference type="Gene3D" id="1.10.287.130">
    <property type="match status" value="1"/>
</dbReference>
<proteinExistence type="predicted"/>
<evidence type="ECO:0000259" key="17">
    <source>
        <dbReference type="PROSITE" id="PS50894"/>
    </source>
</evidence>
<keyword evidence="7" id="KW-0547">Nucleotide-binding</keyword>
<dbReference type="SMART" id="SM00387">
    <property type="entry name" value="HATPase_c"/>
    <property type="match status" value="1"/>
</dbReference>
<dbReference type="InterPro" id="IPR036890">
    <property type="entry name" value="HATPase_C_sf"/>
</dbReference>
<dbReference type="Pfam" id="PF00072">
    <property type="entry name" value="Response_reg"/>
    <property type="match status" value="2"/>
</dbReference>
<dbReference type="PANTHER" id="PTHR45339">
    <property type="entry name" value="HYBRID SIGNAL TRANSDUCTION HISTIDINE KINASE J"/>
    <property type="match status" value="1"/>
</dbReference>
<accession>A0ABR9B6J4</accession>
<keyword evidence="14" id="KW-0732">Signal</keyword>
<feature type="chain" id="PRO_5046423082" description="histidine kinase" evidence="14">
    <location>
        <begin position="20"/>
        <end position="1085"/>
    </location>
</feature>
<dbReference type="SUPFAM" id="SSF52172">
    <property type="entry name" value="CheY-like"/>
    <property type="match status" value="2"/>
</dbReference>
<dbReference type="InterPro" id="IPR004358">
    <property type="entry name" value="Sig_transdc_His_kin-like_C"/>
</dbReference>
<dbReference type="InterPro" id="IPR003661">
    <property type="entry name" value="HisK_dim/P_dom"/>
</dbReference>
<dbReference type="Pfam" id="PF00512">
    <property type="entry name" value="HisKA"/>
    <property type="match status" value="1"/>
</dbReference>
<evidence type="ECO:0000256" key="4">
    <source>
        <dbReference type="ARBA" id="ARBA00022475"/>
    </source>
</evidence>
<dbReference type="SUPFAM" id="SSF53850">
    <property type="entry name" value="Periplasmic binding protein-like II"/>
    <property type="match status" value="1"/>
</dbReference>
<evidence type="ECO:0000256" key="9">
    <source>
        <dbReference type="ARBA" id="ARBA00022989"/>
    </source>
</evidence>
<dbReference type="Gene3D" id="3.30.565.10">
    <property type="entry name" value="Histidine kinase-like ATPase, C-terminal domain"/>
    <property type="match status" value="1"/>
</dbReference>
<dbReference type="InterPro" id="IPR001638">
    <property type="entry name" value="Solute-binding_3/MltF_N"/>
</dbReference>
<organism evidence="18 19">
    <name type="scientific">Thauera sedimentorum</name>
    <dbReference type="NCBI Taxonomy" id="2767595"/>
    <lineage>
        <taxon>Bacteria</taxon>
        <taxon>Pseudomonadati</taxon>
        <taxon>Pseudomonadota</taxon>
        <taxon>Betaproteobacteria</taxon>
        <taxon>Rhodocyclales</taxon>
        <taxon>Zoogloeaceae</taxon>
        <taxon>Thauera</taxon>
    </lineage>
</organism>
<dbReference type="PROSITE" id="PS50110">
    <property type="entry name" value="RESPONSE_REGULATORY"/>
    <property type="match status" value="2"/>
</dbReference>
<keyword evidence="5 13" id="KW-0597">Phosphoprotein</keyword>
<dbReference type="SMART" id="SM00388">
    <property type="entry name" value="HisKA"/>
    <property type="match status" value="1"/>
</dbReference>
<dbReference type="EC" id="2.7.13.3" evidence="3"/>
<comment type="subcellular location">
    <subcellularLocation>
        <location evidence="2">Cell membrane</location>
        <topology evidence="2">Multi-pass membrane protein</topology>
    </subcellularLocation>
</comment>
<dbReference type="PRINTS" id="PR00344">
    <property type="entry name" value="BCTRLSENSOR"/>
</dbReference>
<comment type="catalytic activity">
    <reaction evidence="1">
        <text>ATP + protein L-histidine = ADP + protein N-phospho-L-histidine.</text>
        <dbReference type="EC" id="2.7.13.3"/>
    </reaction>
</comment>
<dbReference type="InterPro" id="IPR001789">
    <property type="entry name" value="Sig_transdc_resp-reg_receiver"/>
</dbReference>
<feature type="modified residue" description="4-aspartylphosphate" evidence="13">
    <location>
        <position position="637"/>
    </location>
</feature>
<dbReference type="CDD" id="cd00082">
    <property type="entry name" value="HisKA"/>
    <property type="match status" value="1"/>
</dbReference>
<evidence type="ECO:0000259" key="15">
    <source>
        <dbReference type="PROSITE" id="PS50109"/>
    </source>
</evidence>
<dbReference type="Pfam" id="PF02518">
    <property type="entry name" value="HATPase_c"/>
    <property type="match status" value="1"/>
</dbReference>
<evidence type="ECO:0000256" key="12">
    <source>
        <dbReference type="PROSITE-ProRule" id="PRU00110"/>
    </source>
</evidence>
<dbReference type="Gene3D" id="3.40.190.10">
    <property type="entry name" value="Periplasmic binding protein-like II"/>
    <property type="match status" value="2"/>
</dbReference>
<dbReference type="InterPro" id="IPR003594">
    <property type="entry name" value="HATPase_dom"/>
</dbReference>
<dbReference type="InterPro" id="IPR011006">
    <property type="entry name" value="CheY-like_superfamily"/>
</dbReference>
<keyword evidence="11" id="KW-0472">Membrane</keyword>
<dbReference type="InterPro" id="IPR036097">
    <property type="entry name" value="HisK_dim/P_sf"/>
</dbReference>